<dbReference type="EMBL" id="MJIC01000004">
    <property type="protein sequence ID" value="OFI36057.1"/>
    <property type="molecule type" value="Genomic_DNA"/>
</dbReference>
<dbReference type="AlphaFoldDB" id="A0A1E8FJE5"/>
<organism evidence="2 3">
    <name type="scientific">Alteromonas lipolytica</name>
    <dbReference type="NCBI Taxonomy" id="1856405"/>
    <lineage>
        <taxon>Bacteria</taxon>
        <taxon>Pseudomonadati</taxon>
        <taxon>Pseudomonadota</taxon>
        <taxon>Gammaproteobacteria</taxon>
        <taxon>Alteromonadales</taxon>
        <taxon>Alteromonadaceae</taxon>
        <taxon>Alteromonas/Salinimonas group</taxon>
        <taxon>Alteromonas</taxon>
    </lineage>
</organism>
<comment type="caution">
    <text evidence="2">The sequence shown here is derived from an EMBL/GenBank/DDBJ whole genome shotgun (WGS) entry which is preliminary data.</text>
</comment>
<sequence length="260" mass="29200">MTQADKSALIKSLGLHLLLVIVLLISVSFSSAPVMPLANSTPAPVIKATFIDAQAIYDQQQAKARAKAQAEAQARAEEQRKKKAAEDRKRREAAARKAREEKAKAAAEAKRQSELRRLAEQKARERKEREAAEKAEAAQKAKEAKERAEMERIMQEQLAKEQAAMQQQRRQQVLSEVERYQIMIQQTIMRYLNADFKGKSCRLKLKLATTGFVSQVNIVDGDPALCRAAESAVRRAETLPMSDDPAVYEELKDIDLKVEL</sequence>
<gene>
    <name evidence="2" type="ORF">BFC17_10310</name>
</gene>
<name>A0A1E8FJE5_9ALTE</name>
<dbReference type="GO" id="GO:0016020">
    <property type="term" value="C:membrane"/>
    <property type="evidence" value="ECO:0007669"/>
    <property type="project" value="InterPro"/>
</dbReference>
<protein>
    <submittedName>
        <fullName evidence="2">Protein TolA</fullName>
    </submittedName>
</protein>
<dbReference type="STRING" id="1856405.BFC17_10310"/>
<evidence type="ECO:0000313" key="2">
    <source>
        <dbReference type="EMBL" id="OFI36057.1"/>
    </source>
</evidence>
<reference evidence="2 3" key="1">
    <citation type="submission" date="2016-09" db="EMBL/GenBank/DDBJ databases">
        <title>Alteromonas lipolytica, a new species isolated from sea water.</title>
        <authorList>
            <person name="Wu Y.-H."/>
            <person name="Cheng H."/>
            <person name="Xu X.-W."/>
        </authorList>
    </citation>
    <scope>NUCLEOTIDE SEQUENCE [LARGE SCALE GENOMIC DNA]</scope>
    <source>
        <strain evidence="2 3">JW12</strain>
    </source>
</reference>
<evidence type="ECO:0000313" key="3">
    <source>
        <dbReference type="Proteomes" id="UP000176037"/>
    </source>
</evidence>
<dbReference type="NCBIfam" id="TIGR02794">
    <property type="entry name" value="tolA_full"/>
    <property type="match status" value="1"/>
</dbReference>
<dbReference type="GO" id="GO:0043213">
    <property type="term" value="P:bacteriocin transport"/>
    <property type="evidence" value="ECO:0007669"/>
    <property type="project" value="InterPro"/>
</dbReference>
<dbReference type="Proteomes" id="UP000176037">
    <property type="component" value="Unassembled WGS sequence"/>
</dbReference>
<evidence type="ECO:0000256" key="1">
    <source>
        <dbReference type="SAM" id="MobiDB-lite"/>
    </source>
</evidence>
<dbReference type="Gene3D" id="3.30.1150.10">
    <property type="match status" value="1"/>
</dbReference>
<dbReference type="GO" id="GO:0019534">
    <property type="term" value="F:toxin transmembrane transporter activity"/>
    <property type="evidence" value="ECO:0007669"/>
    <property type="project" value="InterPro"/>
</dbReference>
<accession>A0A1E8FJE5</accession>
<feature type="region of interest" description="Disordered" evidence="1">
    <location>
        <begin position="67"/>
        <end position="141"/>
    </location>
</feature>
<keyword evidence="3" id="KW-1185">Reference proteome</keyword>
<proteinExistence type="predicted"/>
<dbReference type="InterPro" id="IPR014161">
    <property type="entry name" value="Tol-Pal_TolA"/>
</dbReference>
<dbReference type="SUPFAM" id="SSF74653">
    <property type="entry name" value="TolA/TonB C-terminal domain"/>
    <property type="match status" value="1"/>
</dbReference>
<feature type="compositionally biased region" description="Basic and acidic residues" evidence="1">
    <location>
        <begin position="74"/>
        <end position="141"/>
    </location>
</feature>
<dbReference type="RefSeq" id="WP_070174900.1">
    <property type="nucleotide sequence ID" value="NZ_BMJR01000004.1"/>
</dbReference>
<dbReference type="Pfam" id="PF06519">
    <property type="entry name" value="TolA"/>
    <property type="match status" value="1"/>
</dbReference>